<evidence type="ECO:0000256" key="1">
    <source>
        <dbReference type="SAM" id="MobiDB-lite"/>
    </source>
</evidence>
<reference evidence="2 3" key="1">
    <citation type="journal article" date="2024" name="IMA Fungus">
        <title>Apiospora arundinis, a panoply of carbohydrate-active enzymes and secondary metabolites.</title>
        <authorList>
            <person name="Sorensen T."/>
            <person name="Petersen C."/>
            <person name="Muurmann A.T."/>
            <person name="Christiansen J.V."/>
            <person name="Brundto M.L."/>
            <person name="Overgaard C.K."/>
            <person name="Boysen A.T."/>
            <person name="Wollenberg R.D."/>
            <person name="Larsen T.O."/>
            <person name="Sorensen J.L."/>
            <person name="Nielsen K.L."/>
            <person name="Sondergaard T.E."/>
        </authorList>
    </citation>
    <scope>NUCLEOTIDE SEQUENCE [LARGE SCALE GENOMIC DNA]</scope>
    <source>
        <strain evidence="2 3">AAU 773</strain>
    </source>
</reference>
<dbReference type="Proteomes" id="UP001390339">
    <property type="component" value="Unassembled WGS sequence"/>
</dbReference>
<accession>A0ABR2IVD5</accession>
<feature type="region of interest" description="Disordered" evidence="1">
    <location>
        <begin position="1"/>
        <end position="85"/>
    </location>
</feature>
<protein>
    <submittedName>
        <fullName evidence="2">Uncharacterized protein</fullName>
    </submittedName>
</protein>
<organism evidence="2 3">
    <name type="scientific">Apiospora arundinis</name>
    <dbReference type="NCBI Taxonomy" id="335852"/>
    <lineage>
        <taxon>Eukaryota</taxon>
        <taxon>Fungi</taxon>
        <taxon>Dikarya</taxon>
        <taxon>Ascomycota</taxon>
        <taxon>Pezizomycotina</taxon>
        <taxon>Sordariomycetes</taxon>
        <taxon>Xylariomycetidae</taxon>
        <taxon>Amphisphaeriales</taxon>
        <taxon>Apiosporaceae</taxon>
        <taxon>Apiospora</taxon>
    </lineage>
</organism>
<dbReference type="EMBL" id="JAPCWZ010000004">
    <property type="protein sequence ID" value="KAK8868762.1"/>
    <property type="molecule type" value="Genomic_DNA"/>
</dbReference>
<evidence type="ECO:0000313" key="3">
    <source>
        <dbReference type="Proteomes" id="UP001390339"/>
    </source>
</evidence>
<feature type="compositionally biased region" description="Basic and acidic residues" evidence="1">
    <location>
        <begin position="1"/>
        <end position="26"/>
    </location>
</feature>
<sequence length="198" mass="22318">MATFDKRDIRASAQDPKRAKEQDSKWSRGSRPLANPSPTDARVRPQRAIPENRIRNHNIVKAKIPWDMPRSHSRAKVDPMEELNDPSLTRSLIDMLPPPAGRGETKTKTNIADQILYSFDRTDSPGRPLSLDAFVKSDVKGTEKLVEREYEVLDINGDALKGRKARRILRHPSPKQRAANSESAVEDVDGFELVKAEC</sequence>
<comment type="caution">
    <text evidence="2">The sequence shown here is derived from an EMBL/GenBank/DDBJ whole genome shotgun (WGS) entry which is preliminary data.</text>
</comment>
<name>A0ABR2IVD5_9PEZI</name>
<proteinExistence type="predicted"/>
<evidence type="ECO:0000313" key="2">
    <source>
        <dbReference type="EMBL" id="KAK8868762.1"/>
    </source>
</evidence>
<gene>
    <name evidence="2" type="ORF">PGQ11_007340</name>
</gene>
<keyword evidence="3" id="KW-1185">Reference proteome</keyword>